<reference evidence="1 2" key="1">
    <citation type="journal article" date="2005" name="Nucleic Acids Res.">
        <title>Genomic blueprint of Hahella chejuensis, a marine microbe producing an algicidal agent.</title>
        <authorList>
            <person name="Jeong H."/>
            <person name="Yim J.H."/>
            <person name="Lee C."/>
            <person name="Choi S.-H."/>
            <person name="Park Y.K."/>
            <person name="Yoon S.H."/>
            <person name="Hur C.-G."/>
            <person name="Kang H.-Y."/>
            <person name="Kim D."/>
            <person name="Lee H.H."/>
            <person name="Park K.H."/>
            <person name="Park S.-H."/>
            <person name="Park H.-S."/>
            <person name="Lee H.K."/>
            <person name="Oh T.K."/>
            <person name="Kim J.F."/>
        </authorList>
    </citation>
    <scope>NUCLEOTIDE SEQUENCE [LARGE SCALE GENOMIC DNA]</scope>
    <source>
        <strain evidence="1 2">KCTC 2396</strain>
    </source>
</reference>
<keyword evidence="2" id="KW-1185">Reference proteome</keyword>
<evidence type="ECO:0000313" key="2">
    <source>
        <dbReference type="Proteomes" id="UP000000238"/>
    </source>
</evidence>
<dbReference type="STRING" id="349521.HCH_05583"/>
<organism evidence="1 2">
    <name type="scientific">Hahella chejuensis (strain KCTC 2396)</name>
    <dbReference type="NCBI Taxonomy" id="349521"/>
    <lineage>
        <taxon>Bacteria</taxon>
        <taxon>Pseudomonadati</taxon>
        <taxon>Pseudomonadota</taxon>
        <taxon>Gammaproteobacteria</taxon>
        <taxon>Oceanospirillales</taxon>
        <taxon>Hahellaceae</taxon>
        <taxon>Hahella</taxon>
    </lineage>
</organism>
<evidence type="ECO:0000313" key="1">
    <source>
        <dbReference type="EMBL" id="ABC32242.1"/>
    </source>
</evidence>
<dbReference type="KEGG" id="hch:HCH_05583"/>
<name>Q2SAT2_HAHCH</name>
<dbReference type="Proteomes" id="UP000000238">
    <property type="component" value="Chromosome"/>
</dbReference>
<protein>
    <submittedName>
        <fullName evidence="1">Uncharacterized protein</fullName>
    </submittedName>
</protein>
<dbReference type="HOGENOM" id="CLU_3356514_0_0_6"/>
<proteinExistence type="predicted"/>
<dbReference type="EMBL" id="CP000155">
    <property type="protein sequence ID" value="ABC32242.1"/>
    <property type="molecule type" value="Genomic_DNA"/>
</dbReference>
<dbReference type="AlphaFoldDB" id="Q2SAT2"/>
<gene>
    <name evidence="1" type="ordered locus">HCH_05583</name>
</gene>
<sequence length="36" mass="4397">MSSKKPVWADWDHHQKYLQIHKNREDYCRQGNLRAG</sequence>
<accession>Q2SAT2</accession>